<dbReference type="AlphaFoldDB" id="A0A518GDV9"/>
<name>A0A518GDV9_9BACT</name>
<gene>
    <name evidence="1" type="ORF">Q31a_51630</name>
</gene>
<dbReference type="EMBL" id="CP036298">
    <property type="protein sequence ID" value="QDV26784.1"/>
    <property type="molecule type" value="Genomic_DNA"/>
</dbReference>
<accession>A0A518GDV9</accession>
<dbReference type="KEGG" id="ahel:Q31a_51630"/>
<reference evidence="1 2" key="1">
    <citation type="submission" date="2019-02" db="EMBL/GenBank/DDBJ databases">
        <title>Deep-cultivation of Planctomycetes and their phenomic and genomic characterization uncovers novel biology.</title>
        <authorList>
            <person name="Wiegand S."/>
            <person name="Jogler M."/>
            <person name="Boedeker C."/>
            <person name="Pinto D."/>
            <person name="Vollmers J."/>
            <person name="Rivas-Marin E."/>
            <person name="Kohn T."/>
            <person name="Peeters S.H."/>
            <person name="Heuer A."/>
            <person name="Rast P."/>
            <person name="Oberbeckmann S."/>
            <person name="Bunk B."/>
            <person name="Jeske O."/>
            <person name="Meyerdierks A."/>
            <person name="Storesund J.E."/>
            <person name="Kallscheuer N."/>
            <person name="Luecker S."/>
            <person name="Lage O.M."/>
            <person name="Pohl T."/>
            <person name="Merkel B.J."/>
            <person name="Hornburger P."/>
            <person name="Mueller R.-W."/>
            <person name="Bruemmer F."/>
            <person name="Labrenz M."/>
            <person name="Spormann A.M."/>
            <person name="Op den Camp H."/>
            <person name="Overmann J."/>
            <person name="Amann R."/>
            <person name="Jetten M.S.M."/>
            <person name="Mascher T."/>
            <person name="Medema M.H."/>
            <person name="Devos D.P."/>
            <person name="Kaster A.-K."/>
            <person name="Ovreas L."/>
            <person name="Rohde M."/>
            <person name="Galperin M.Y."/>
            <person name="Jogler C."/>
        </authorList>
    </citation>
    <scope>NUCLEOTIDE SEQUENCE [LARGE SCALE GENOMIC DNA]</scope>
    <source>
        <strain evidence="1 2">Q31a</strain>
    </source>
</reference>
<sequence>MTCRRFGVVIGAGVVSPPSSCFCAAESFLSGSFLLRLLENRAAWGGIGFELKAFGCGARKLRRVAAVHMWSATTGRRFGVVVGAGVVSPPSSCFCVAESFLPSSFWLRLTENRAARGVTLSGLKAFGCGARKLRRVAAVHMWSAMTCRRFGLVIGAGVVSPPSSCFCAAESFLPSSFWLRFTENQVARGVTLSGQKAFGCGARKLRQVAAVHMWSAMTCRRFGLVIGADGGSPPSSCFCAAESFLPSSFWLRFTENRAAWGGIGFELKAFGCRARKLRRVAAVHMWSATTCRRFGVVVGAGVVSPPSSCFCAAESFLPCSF</sequence>
<organism evidence="1 2">
    <name type="scientific">Aureliella helgolandensis</name>
    <dbReference type="NCBI Taxonomy" id="2527968"/>
    <lineage>
        <taxon>Bacteria</taxon>
        <taxon>Pseudomonadati</taxon>
        <taxon>Planctomycetota</taxon>
        <taxon>Planctomycetia</taxon>
        <taxon>Pirellulales</taxon>
        <taxon>Pirellulaceae</taxon>
        <taxon>Aureliella</taxon>
    </lineage>
</organism>
<dbReference type="Proteomes" id="UP000318017">
    <property type="component" value="Chromosome"/>
</dbReference>
<evidence type="ECO:0000313" key="2">
    <source>
        <dbReference type="Proteomes" id="UP000318017"/>
    </source>
</evidence>
<protein>
    <submittedName>
        <fullName evidence="1">Uncharacterized protein</fullName>
    </submittedName>
</protein>
<keyword evidence="2" id="KW-1185">Reference proteome</keyword>
<proteinExistence type="predicted"/>
<evidence type="ECO:0000313" key="1">
    <source>
        <dbReference type="EMBL" id="QDV26784.1"/>
    </source>
</evidence>